<proteinExistence type="predicted"/>
<feature type="compositionally biased region" description="Basic and acidic residues" evidence="1">
    <location>
        <begin position="582"/>
        <end position="599"/>
    </location>
</feature>
<dbReference type="AlphaFoldDB" id="A0A1D2AG78"/>
<feature type="non-terminal residue" evidence="3">
    <location>
        <position position="1"/>
    </location>
</feature>
<feature type="region of interest" description="Disordered" evidence="1">
    <location>
        <begin position="485"/>
        <end position="615"/>
    </location>
</feature>
<feature type="transmembrane region" description="Helical" evidence="2">
    <location>
        <begin position="132"/>
        <end position="159"/>
    </location>
</feature>
<feature type="compositionally biased region" description="Low complexity" evidence="1">
    <location>
        <begin position="314"/>
        <end position="327"/>
    </location>
</feature>
<reference evidence="3" key="1">
    <citation type="submission" date="2015-08" db="EMBL/GenBank/DDBJ databases">
        <authorList>
            <person name="Babu N.S."/>
            <person name="Beckwith C.J."/>
            <person name="Beseler K.G."/>
            <person name="Brison A."/>
            <person name="Carone J.V."/>
            <person name="Caskin T.P."/>
            <person name="Diamond M."/>
            <person name="Durham M.E."/>
            <person name="Foxe J.M."/>
            <person name="Go M."/>
            <person name="Henderson B.A."/>
            <person name="Jones I.B."/>
            <person name="McGettigan J.A."/>
            <person name="Micheletti S.J."/>
            <person name="Nasrallah M.E."/>
            <person name="Ortiz D."/>
            <person name="Piller C.R."/>
            <person name="Privatt S.R."/>
            <person name="Schneider S.L."/>
            <person name="Sharp S."/>
            <person name="Smith T.C."/>
            <person name="Stanton J.D."/>
            <person name="Ullery H.E."/>
            <person name="Wilson R.J."/>
            <person name="Serrano M.G."/>
            <person name="Buck G."/>
            <person name="Lee V."/>
            <person name="Wang Y."/>
            <person name="Carvalho R."/>
            <person name="Voegtly L."/>
            <person name="Shi R."/>
            <person name="Duckworth R."/>
            <person name="Johnson A."/>
            <person name="Loviza R."/>
            <person name="Walstead R."/>
            <person name="Shah Z."/>
            <person name="Kiflezghi M."/>
            <person name="Wade K."/>
            <person name="Ball S.L."/>
            <person name="Bradley K.W."/>
            <person name="Asai D.J."/>
            <person name="Bowman C.A."/>
            <person name="Russell D.A."/>
            <person name="Pope W.H."/>
            <person name="Jacobs-Sera D."/>
            <person name="Hendrix R.W."/>
            <person name="Hatfull G.F."/>
        </authorList>
    </citation>
    <scope>NUCLEOTIDE SEQUENCE</scope>
</reference>
<evidence type="ECO:0000256" key="2">
    <source>
        <dbReference type="SAM" id="Phobius"/>
    </source>
</evidence>
<keyword evidence="2" id="KW-1133">Transmembrane helix</keyword>
<protein>
    <submittedName>
        <fullName evidence="3">Uncharacterized protein</fullName>
    </submittedName>
</protein>
<keyword evidence="2" id="KW-0472">Membrane</keyword>
<sequence length="615" mass="65382">EDALKGPIEPGTMPPCASNGRRRLPACLVLALLVLTRAGFISGLQPNENRDSSVADIAMPSRPSLGSLQPVLDDGQFSARELQQFDMVPLLPFSPPPSPSPSPSPSPVETSPSPVTYQAPSPSPPTEGQNTALYIALGAGIGGALLLGAAIGMLLFWLARRKRRSSAEKDVEKAGGPPSNSIVPYYGACVPQESPGSSGSGSRPPQQAQPAWSAWGRQPEAQPQTSADGGAPSPPPYPPRLPWYSPAPAGAGAGATEMSPEAAQRPYTVHPNVIYSAPGTPEDQRIPTRQAVPVSSSPSPPNYDWAYYARTRISPAPGGPSASASRYPSRRAGKQVVFHDDGSPRVLEVMVATRRQGTTRELLDSAAFHARPTAPAHPFFVEELDSEGEVERPARHAPAPGPRQAPRDSMDGYAAPPYFGGFTSRAGRSLELGTERGRDSVDLHVPRGTAMKEAAVVVERPHRPLAGPDHRAPAEELESPPMAAAVEEPHPPLTPIQLPGAERHAGGRTPRDPGARQSWRAHDPSSLLTPYELGQEEEGAGEAGEDEGKWAPGGERGRPMKGSAEAAWPHTELPDIATAPRKRSDDGDWRRQSFGRRDVLGSLGPWEEERPENAM</sequence>
<feature type="compositionally biased region" description="Polar residues" evidence="1">
    <location>
        <begin position="115"/>
        <end position="127"/>
    </location>
</feature>
<feature type="compositionally biased region" description="Low complexity" evidence="1">
    <location>
        <begin position="191"/>
        <end position="210"/>
    </location>
</feature>
<gene>
    <name evidence="3" type="ORF">g.33463</name>
</gene>
<feature type="compositionally biased region" description="Pro residues" evidence="1">
    <location>
        <begin position="232"/>
        <end position="241"/>
    </location>
</feature>
<dbReference type="EMBL" id="GDKF01000413">
    <property type="protein sequence ID" value="JAT78209.1"/>
    <property type="molecule type" value="Transcribed_RNA"/>
</dbReference>
<feature type="region of interest" description="Disordered" evidence="1">
    <location>
        <begin position="89"/>
        <end position="127"/>
    </location>
</feature>
<accession>A0A1D2AG78</accession>
<feature type="compositionally biased region" description="Basic and acidic residues" evidence="1">
    <location>
        <begin position="501"/>
        <end position="514"/>
    </location>
</feature>
<dbReference type="CDD" id="cd12087">
    <property type="entry name" value="TM_EGFR-like"/>
    <property type="match status" value="1"/>
</dbReference>
<name>A0A1D2AG78_AUXPR</name>
<feature type="region of interest" description="Disordered" evidence="1">
    <location>
        <begin position="385"/>
        <end position="412"/>
    </location>
</feature>
<organism evidence="3">
    <name type="scientific">Auxenochlorella protothecoides</name>
    <name type="common">Green microalga</name>
    <name type="synonym">Chlorella protothecoides</name>
    <dbReference type="NCBI Taxonomy" id="3075"/>
    <lineage>
        <taxon>Eukaryota</taxon>
        <taxon>Viridiplantae</taxon>
        <taxon>Chlorophyta</taxon>
        <taxon>core chlorophytes</taxon>
        <taxon>Trebouxiophyceae</taxon>
        <taxon>Chlorellales</taxon>
        <taxon>Chlorellaceae</taxon>
        <taxon>Auxenochlorella</taxon>
    </lineage>
</organism>
<feature type="compositionally biased region" description="Acidic residues" evidence="1">
    <location>
        <begin position="534"/>
        <end position="545"/>
    </location>
</feature>
<feature type="compositionally biased region" description="Pro residues" evidence="1">
    <location>
        <begin position="92"/>
        <end position="106"/>
    </location>
</feature>
<keyword evidence="2" id="KW-0812">Transmembrane</keyword>
<feature type="region of interest" description="Disordered" evidence="1">
    <location>
        <begin position="167"/>
        <end position="339"/>
    </location>
</feature>
<evidence type="ECO:0000256" key="1">
    <source>
        <dbReference type="SAM" id="MobiDB-lite"/>
    </source>
</evidence>
<evidence type="ECO:0000313" key="3">
    <source>
        <dbReference type="EMBL" id="JAT78209.1"/>
    </source>
</evidence>